<feature type="compositionally biased region" description="Polar residues" evidence="8">
    <location>
        <begin position="1"/>
        <end position="11"/>
    </location>
</feature>
<sequence>MATIVKQQRTVTPFPPAAPDVRLPAPRPGTGSVQIIKTGHSTSPSPPEDSLPIPSGGVAARLSGTIIGKDKAGSEGLVEFNLADIVEQGRQQIMKCRAEVEAMMGQAQAESVRIKQQAKSTGHAEGQKAAAAEIDKRIAVEAEAKAQAQVESLRKMVVQMRTQYDQWMHQYAEVMTATAIAAAERLLRKKVELPNASPLAVAPDPDDSADSPSSSLPTEEHVLVRWAREALHSTRSAGRLTLAVHPDTLAELGRQFDELLSSPDLPEQSVVIPDETLSVGDVVVRQDGGEIRAGLEAQLQRLREELL</sequence>
<dbReference type="GO" id="GO:0005829">
    <property type="term" value="C:cytosol"/>
    <property type="evidence" value="ECO:0007669"/>
    <property type="project" value="TreeGrafter"/>
</dbReference>
<keyword evidence="4" id="KW-0813">Transport</keyword>
<dbReference type="GO" id="GO:0015031">
    <property type="term" value="P:protein transport"/>
    <property type="evidence" value="ECO:0007669"/>
    <property type="project" value="UniProtKB-KW"/>
</dbReference>
<evidence type="ECO:0000256" key="5">
    <source>
        <dbReference type="ARBA" id="ARBA00022795"/>
    </source>
</evidence>
<dbReference type="RefSeq" id="WP_146577257.1">
    <property type="nucleotide sequence ID" value="NZ_SJPM01000002.1"/>
</dbReference>
<protein>
    <recommendedName>
        <fullName evidence="3">Flagellar assembly protein FliH</fullName>
    </recommendedName>
</protein>
<dbReference type="EMBL" id="SJPM01000002">
    <property type="protein sequence ID" value="TWU02090.1"/>
    <property type="molecule type" value="Genomic_DNA"/>
</dbReference>
<dbReference type="PANTHER" id="PTHR34982:SF1">
    <property type="entry name" value="FLAGELLAR ASSEMBLY PROTEIN FLIH"/>
    <property type="match status" value="1"/>
</dbReference>
<dbReference type="AlphaFoldDB" id="A0A5C6AQU1"/>
<comment type="caution">
    <text evidence="10">The sequence shown here is derived from an EMBL/GenBank/DDBJ whole genome shotgun (WGS) entry which is preliminary data.</text>
</comment>
<evidence type="ECO:0000256" key="7">
    <source>
        <dbReference type="ARBA" id="ARBA00023225"/>
    </source>
</evidence>
<evidence type="ECO:0000256" key="3">
    <source>
        <dbReference type="ARBA" id="ARBA00016507"/>
    </source>
</evidence>
<evidence type="ECO:0000256" key="2">
    <source>
        <dbReference type="ARBA" id="ARBA00006602"/>
    </source>
</evidence>
<keyword evidence="5" id="KW-1005">Bacterial flagellum biogenesis</keyword>
<evidence type="ECO:0000256" key="4">
    <source>
        <dbReference type="ARBA" id="ARBA00022448"/>
    </source>
</evidence>
<dbReference type="Pfam" id="PF02108">
    <property type="entry name" value="FliH"/>
    <property type="match status" value="1"/>
</dbReference>
<evidence type="ECO:0000313" key="10">
    <source>
        <dbReference type="EMBL" id="TWU02090.1"/>
    </source>
</evidence>
<feature type="region of interest" description="Disordered" evidence="8">
    <location>
        <begin position="1"/>
        <end position="52"/>
    </location>
</feature>
<dbReference type="Proteomes" id="UP000316213">
    <property type="component" value="Unassembled WGS sequence"/>
</dbReference>
<organism evidence="10 11">
    <name type="scientific">Neorhodopirellula pilleata</name>
    <dbReference type="NCBI Taxonomy" id="2714738"/>
    <lineage>
        <taxon>Bacteria</taxon>
        <taxon>Pseudomonadati</taxon>
        <taxon>Planctomycetota</taxon>
        <taxon>Planctomycetia</taxon>
        <taxon>Pirellulales</taxon>
        <taxon>Pirellulaceae</taxon>
        <taxon>Neorhodopirellula</taxon>
    </lineage>
</organism>
<evidence type="ECO:0000313" key="11">
    <source>
        <dbReference type="Proteomes" id="UP000316213"/>
    </source>
</evidence>
<evidence type="ECO:0000259" key="9">
    <source>
        <dbReference type="Pfam" id="PF02108"/>
    </source>
</evidence>
<keyword evidence="10" id="KW-0966">Cell projection</keyword>
<gene>
    <name evidence="10" type="ORF">Pla100_18300</name>
</gene>
<evidence type="ECO:0000256" key="6">
    <source>
        <dbReference type="ARBA" id="ARBA00022927"/>
    </source>
</evidence>
<comment type="function">
    <text evidence="1">Needed for flagellar regrowth and assembly.</text>
</comment>
<feature type="compositionally biased region" description="Polar residues" evidence="8">
    <location>
        <begin position="31"/>
        <end position="43"/>
    </location>
</feature>
<reference evidence="10 11" key="1">
    <citation type="submission" date="2019-02" db="EMBL/GenBank/DDBJ databases">
        <title>Deep-cultivation of Planctomycetes and their phenomic and genomic characterization uncovers novel biology.</title>
        <authorList>
            <person name="Wiegand S."/>
            <person name="Jogler M."/>
            <person name="Boedeker C."/>
            <person name="Pinto D."/>
            <person name="Vollmers J."/>
            <person name="Rivas-Marin E."/>
            <person name="Kohn T."/>
            <person name="Peeters S.H."/>
            <person name="Heuer A."/>
            <person name="Rast P."/>
            <person name="Oberbeckmann S."/>
            <person name="Bunk B."/>
            <person name="Jeske O."/>
            <person name="Meyerdierks A."/>
            <person name="Storesund J.E."/>
            <person name="Kallscheuer N."/>
            <person name="Luecker S."/>
            <person name="Lage O.M."/>
            <person name="Pohl T."/>
            <person name="Merkel B.J."/>
            <person name="Hornburger P."/>
            <person name="Mueller R.-W."/>
            <person name="Bruemmer F."/>
            <person name="Labrenz M."/>
            <person name="Spormann A.M."/>
            <person name="Op Den Camp H."/>
            <person name="Overmann J."/>
            <person name="Amann R."/>
            <person name="Jetten M.S.M."/>
            <person name="Mascher T."/>
            <person name="Medema M.H."/>
            <person name="Devos D.P."/>
            <person name="Kaster A.-K."/>
            <person name="Ovreas L."/>
            <person name="Rohde M."/>
            <person name="Galperin M.Y."/>
            <person name="Jogler C."/>
        </authorList>
    </citation>
    <scope>NUCLEOTIDE SEQUENCE [LARGE SCALE GENOMIC DNA]</scope>
    <source>
        <strain evidence="10 11">Pla100</strain>
    </source>
</reference>
<evidence type="ECO:0000256" key="1">
    <source>
        <dbReference type="ARBA" id="ARBA00003041"/>
    </source>
</evidence>
<dbReference type="OrthoDB" id="264725at2"/>
<dbReference type="GO" id="GO:0044781">
    <property type="term" value="P:bacterial-type flagellum organization"/>
    <property type="evidence" value="ECO:0007669"/>
    <property type="project" value="UniProtKB-KW"/>
</dbReference>
<dbReference type="PANTHER" id="PTHR34982">
    <property type="entry name" value="YOP PROTEINS TRANSLOCATION PROTEIN L"/>
    <property type="match status" value="1"/>
</dbReference>
<keyword evidence="10" id="KW-0969">Cilium</keyword>
<feature type="region of interest" description="Disordered" evidence="8">
    <location>
        <begin position="198"/>
        <end position="219"/>
    </location>
</feature>
<keyword evidence="6" id="KW-0653">Protein transport</keyword>
<dbReference type="InterPro" id="IPR018035">
    <property type="entry name" value="Flagellar_FliH/T3SS_HrpE"/>
</dbReference>
<keyword evidence="7" id="KW-1006">Bacterial flagellum protein export</keyword>
<proteinExistence type="inferred from homology"/>
<dbReference type="InterPro" id="IPR051472">
    <property type="entry name" value="T3SS_Stator/FliH"/>
</dbReference>
<accession>A0A5C6AQU1</accession>
<feature type="domain" description="Flagellar assembly protein FliH/Type III secretion system HrpE" evidence="9">
    <location>
        <begin position="218"/>
        <end position="302"/>
    </location>
</feature>
<keyword evidence="10" id="KW-0282">Flagellum</keyword>
<keyword evidence="11" id="KW-1185">Reference proteome</keyword>
<name>A0A5C6AQU1_9BACT</name>
<evidence type="ECO:0000256" key="8">
    <source>
        <dbReference type="SAM" id="MobiDB-lite"/>
    </source>
</evidence>
<comment type="similarity">
    <text evidence="2">Belongs to the FliH family.</text>
</comment>